<feature type="region of interest" description="Disordered" evidence="1">
    <location>
        <begin position="375"/>
        <end position="410"/>
    </location>
</feature>
<evidence type="ECO:0008006" key="4">
    <source>
        <dbReference type="Google" id="ProtNLM"/>
    </source>
</evidence>
<organism evidence="2 3">
    <name type="scientific">Mycena venus</name>
    <dbReference type="NCBI Taxonomy" id="2733690"/>
    <lineage>
        <taxon>Eukaryota</taxon>
        <taxon>Fungi</taxon>
        <taxon>Dikarya</taxon>
        <taxon>Basidiomycota</taxon>
        <taxon>Agaricomycotina</taxon>
        <taxon>Agaricomycetes</taxon>
        <taxon>Agaricomycetidae</taxon>
        <taxon>Agaricales</taxon>
        <taxon>Marasmiineae</taxon>
        <taxon>Mycenaceae</taxon>
        <taxon>Mycena</taxon>
    </lineage>
</organism>
<sequence>MTDMRTSTRELGSSARNDPPYSESPTRRDRYAHNARSPLLTIPPELLEFIALHLGSSPPNLGPPAALLPLLSVCRGVHERLGWGRNWGFWARLGRAKFSPCAEASYVPYEGYPYELPYVDNNDDPGHSQQRQGSGSQLIRAAYTLRTRSIALAIIRRGDPLVLGATRALKIAYGMLVEDDWGAEAMDFTQVHLVLGRTPPSDGGARAIHRPQCTFRPSMLRLGIRREAEEEWRPEWAHPAWHAGWPRDAEGPAAALWVLWFFEGEETLRAEPEPLRRHLMGLLLPFVVAPFRYASALAPPHHYSVPLLPTVYAASSAALRAQLGHLNGEGGVTVPTNHGSYPIYALDPPRRPSSNDAAAPLPASGFGANSLSAPSAAVGHAPSRGALQVQAAGHGHPRPHTATRLPHLPRLGYGDGSRSFSRSRLLSAPPARLLFFARMQSGARMGVPTHLPRDRAEAAARWVASGGVGPPPVSPTQEDIHERNARPVVSTALVSSTSSSSTSVSSIPASASASTTRITASIHSLLAVDPELDAIHQGDTPRGRRDGHWAPHRWRASLCHDYAAPLRTLTSGARGESAPRAGVHEARGGTGSGYGGAPPGRIGRVYTLGSFTGLWAGTMLMPSEPPYTALIASQSGAYPAGGLARDDFVAAARPVYMRMREHWSFHPDPPAPPPPADSITADEGLRAGWLPAGTRVVGTGEGTVEVRVPADSAAPSASGWGTEGARGRAEEHVYTYHTVLDPDALASTHPAHDRETCSGCVRVRERERRRRGVALARGEDASSAAREGTPSAYGENGENKSEQEEGMEQEEGVDMGTSDEHVSSTRSPNAPWPEWDDPAWAGHRFDEDEGWEGTCDGVQDVVFTGETDPRHGMAWHHYEYAGRVRPWDGLIGLVMRPRDRTLGLATYFISGHLVGRDTFEGTWQMAAQDVLAPSWGGSVCLARGEE</sequence>
<keyword evidence="3" id="KW-1185">Reference proteome</keyword>
<feature type="region of interest" description="Disordered" evidence="1">
    <location>
        <begin position="1"/>
        <end position="33"/>
    </location>
</feature>
<protein>
    <recommendedName>
        <fullName evidence="4">F-box domain-containing protein</fullName>
    </recommendedName>
</protein>
<feature type="compositionally biased region" description="Acidic residues" evidence="1">
    <location>
        <begin position="804"/>
        <end position="813"/>
    </location>
</feature>
<dbReference type="Proteomes" id="UP000620124">
    <property type="component" value="Unassembled WGS sequence"/>
</dbReference>
<evidence type="ECO:0000313" key="3">
    <source>
        <dbReference type="Proteomes" id="UP000620124"/>
    </source>
</evidence>
<dbReference type="OrthoDB" id="434783at2759"/>
<accession>A0A8H6YKE4</accession>
<dbReference type="AlphaFoldDB" id="A0A8H6YKE4"/>
<name>A0A8H6YKE4_9AGAR</name>
<comment type="caution">
    <text evidence="2">The sequence shown here is derived from an EMBL/GenBank/DDBJ whole genome shotgun (WGS) entry which is preliminary data.</text>
</comment>
<dbReference type="EMBL" id="JACAZI010000005">
    <property type="protein sequence ID" value="KAF7360677.1"/>
    <property type="molecule type" value="Genomic_DNA"/>
</dbReference>
<feature type="region of interest" description="Disordered" evidence="1">
    <location>
        <begin position="572"/>
        <end position="596"/>
    </location>
</feature>
<gene>
    <name evidence="2" type="ORF">MVEN_00799400</name>
</gene>
<evidence type="ECO:0000313" key="2">
    <source>
        <dbReference type="EMBL" id="KAF7360677.1"/>
    </source>
</evidence>
<proteinExistence type="predicted"/>
<reference evidence="2" key="1">
    <citation type="submission" date="2020-05" db="EMBL/GenBank/DDBJ databases">
        <title>Mycena genomes resolve the evolution of fungal bioluminescence.</title>
        <authorList>
            <person name="Tsai I.J."/>
        </authorList>
    </citation>
    <scope>NUCLEOTIDE SEQUENCE</scope>
    <source>
        <strain evidence="2">CCC161011</strain>
    </source>
</reference>
<feature type="region of interest" description="Disordered" evidence="1">
    <location>
        <begin position="768"/>
        <end position="850"/>
    </location>
</feature>
<evidence type="ECO:0000256" key="1">
    <source>
        <dbReference type="SAM" id="MobiDB-lite"/>
    </source>
</evidence>